<dbReference type="CDD" id="cd03801">
    <property type="entry name" value="GT4_PimA-like"/>
    <property type="match status" value="1"/>
</dbReference>
<comment type="caution">
    <text evidence="3">The sequence shown here is derived from an EMBL/GenBank/DDBJ whole genome shotgun (WGS) entry which is preliminary data.</text>
</comment>
<dbReference type="Pfam" id="PF13439">
    <property type="entry name" value="Glyco_transf_4"/>
    <property type="match status" value="1"/>
</dbReference>
<evidence type="ECO:0000259" key="2">
    <source>
        <dbReference type="Pfam" id="PF13439"/>
    </source>
</evidence>
<protein>
    <submittedName>
        <fullName evidence="3">Glycosyltransferase family 4 protein</fullName>
    </submittedName>
</protein>
<dbReference type="SUPFAM" id="SSF53756">
    <property type="entry name" value="UDP-Glycosyltransferase/glycogen phosphorylase"/>
    <property type="match status" value="1"/>
</dbReference>
<evidence type="ECO:0000313" key="4">
    <source>
        <dbReference type="Proteomes" id="UP000782312"/>
    </source>
</evidence>
<dbReference type="AlphaFoldDB" id="A0A932HYD6"/>
<dbReference type="PANTHER" id="PTHR12526">
    <property type="entry name" value="GLYCOSYLTRANSFERASE"/>
    <property type="match status" value="1"/>
</dbReference>
<dbReference type="InterPro" id="IPR028098">
    <property type="entry name" value="Glyco_trans_4-like_N"/>
</dbReference>
<feature type="domain" description="Glycosyltransferase subfamily 4-like N-terminal" evidence="2">
    <location>
        <begin position="40"/>
        <end position="186"/>
    </location>
</feature>
<dbReference type="Proteomes" id="UP000782312">
    <property type="component" value="Unassembled WGS sequence"/>
</dbReference>
<feature type="domain" description="Glycosyl transferase family 1" evidence="1">
    <location>
        <begin position="202"/>
        <end position="367"/>
    </location>
</feature>
<dbReference type="Gene3D" id="3.40.50.2000">
    <property type="entry name" value="Glycogen Phosphorylase B"/>
    <property type="match status" value="2"/>
</dbReference>
<dbReference type="GO" id="GO:0016757">
    <property type="term" value="F:glycosyltransferase activity"/>
    <property type="evidence" value="ECO:0007669"/>
    <property type="project" value="InterPro"/>
</dbReference>
<dbReference type="EMBL" id="JACPUR010000017">
    <property type="protein sequence ID" value="MBI3127313.1"/>
    <property type="molecule type" value="Genomic_DNA"/>
</dbReference>
<reference evidence="3" key="1">
    <citation type="submission" date="2020-07" db="EMBL/GenBank/DDBJ databases">
        <title>Huge and variable diversity of episymbiotic CPR bacteria and DPANN archaea in groundwater ecosystems.</title>
        <authorList>
            <person name="He C.Y."/>
            <person name="Keren R."/>
            <person name="Whittaker M."/>
            <person name="Farag I.F."/>
            <person name="Doudna J."/>
            <person name="Cate J.H.D."/>
            <person name="Banfield J.F."/>
        </authorList>
    </citation>
    <scope>NUCLEOTIDE SEQUENCE</scope>
    <source>
        <strain evidence="3">NC_groundwater_763_Ag_S-0.2um_68_21</strain>
    </source>
</reference>
<dbReference type="PANTHER" id="PTHR12526:SF636">
    <property type="entry name" value="BLL3647 PROTEIN"/>
    <property type="match status" value="1"/>
</dbReference>
<sequence length="398" mass="43521">MRQEALRDAPPARGDEARPLSILQIMTCRGWSSDAWAATSLTIGLQEIGHRVMLLCRGVERGRALAARARGEGVREVGFIEASNNFRLDSYLRDLALLRRLAREHGVDAVHVHRGVEHWLAAAAWPGRSGPVLVRSRHIMRPVRGHLFNRWLYARGTDRVVAVSERIRRGYVDGAGFSPARFRTVMGGGDASAFDPEARGERFRQAWGIPPGAWVVGAAGSVRLWLKGQDVLLRAAARMDGDDPPWVVVVGQGEDLGALKGLAEELGIAGRTVFPGFLDSMREAFAACDALAFPSRRSEGTSRVLFDYLSAGRPVAASRVGCVEEIVREGKEGLLVPPGDEAALAGALDRLRRDPGAARAMGASGRRRAEEEFDRRVVARRIVDIYREALRERRGASA</sequence>
<evidence type="ECO:0000313" key="3">
    <source>
        <dbReference type="EMBL" id="MBI3127313.1"/>
    </source>
</evidence>
<name>A0A932HYD6_UNCTE</name>
<organism evidence="3 4">
    <name type="scientific">Tectimicrobiota bacterium</name>
    <dbReference type="NCBI Taxonomy" id="2528274"/>
    <lineage>
        <taxon>Bacteria</taxon>
        <taxon>Pseudomonadati</taxon>
        <taxon>Nitrospinota/Tectimicrobiota group</taxon>
        <taxon>Candidatus Tectimicrobiota</taxon>
    </lineage>
</organism>
<dbReference type="InterPro" id="IPR001296">
    <property type="entry name" value="Glyco_trans_1"/>
</dbReference>
<proteinExistence type="predicted"/>
<gene>
    <name evidence="3" type="ORF">HYZ11_06890</name>
</gene>
<accession>A0A932HYD6</accession>
<evidence type="ECO:0000259" key="1">
    <source>
        <dbReference type="Pfam" id="PF00534"/>
    </source>
</evidence>
<dbReference type="Pfam" id="PF00534">
    <property type="entry name" value="Glycos_transf_1"/>
    <property type="match status" value="1"/>
</dbReference>